<dbReference type="EMBL" id="DF973315">
    <property type="protein sequence ID" value="GAU25540.1"/>
    <property type="molecule type" value="Genomic_DNA"/>
</dbReference>
<dbReference type="InterPro" id="IPR001810">
    <property type="entry name" value="F-box_dom"/>
</dbReference>
<name>A0A2Z6MPR1_TRISU</name>
<dbReference type="InterPro" id="IPR050796">
    <property type="entry name" value="SCF_F-box_component"/>
</dbReference>
<gene>
    <name evidence="2" type="ORF">TSUD_259740</name>
</gene>
<sequence>MEEEAMLRPHNSAASEAILPNEVMLEIVSWLPVKHVMQLRCINKFFKTIIFDPCFVQMHLNKSAENSQIAFMCYENHHSFLGTLSVHRLLQNQLTTFHQSDPYFLLYDVSRLRRRVIGSCNGLLLVGMLYGRLSIWNPAMRTKSENLTILPNSTPDLDECCKFCFGYDNSTRTYKVVVFYYVEVKRGYPKSVVKVLSLGDNSWRDIQCFPVLPLQWSYLYNNNGVHLNGTINWLAFRDYNSSVTVADQYSSVTVDQCVILSLDLSTETYTQLLLPPSFDKVHKCHRPKISVLMDYIIPCIAREIQKGAAAMEGAAEA</sequence>
<organism evidence="2 3">
    <name type="scientific">Trifolium subterraneum</name>
    <name type="common">Subterranean clover</name>
    <dbReference type="NCBI Taxonomy" id="3900"/>
    <lineage>
        <taxon>Eukaryota</taxon>
        <taxon>Viridiplantae</taxon>
        <taxon>Streptophyta</taxon>
        <taxon>Embryophyta</taxon>
        <taxon>Tracheophyta</taxon>
        <taxon>Spermatophyta</taxon>
        <taxon>Magnoliopsida</taxon>
        <taxon>eudicotyledons</taxon>
        <taxon>Gunneridae</taxon>
        <taxon>Pentapetalae</taxon>
        <taxon>rosids</taxon>
        <taxon>fabids</taxon>
        <taxon>Fabales</taxon>
        <taxon>Fabaceae</taxon>
        <taxon>Papilionoideae</taxon>
        <taxon>50 kb inversion clade</taxon>
        <taxon>NPAAA clade</taxon>
        <taxon>Hologalegina</taxon>
        <taxon>IRL clade</taxon>
        <taxon>Trifolieae</taxon>
        <taxon>Trifolium</taxon>
    </lineage>
</organism>
<dbReference type="SMART" id="SM00256">
    <property type="entry name" value="FBOX"/>
    <property type="match status" value="1"/>
</dbReference>
<evidence type="ECO:0000259" key="1">
    <source>
        <dbReference type="PROSITE" id="PS50181"/>
    </source>
</evidence>
<dbReference type="InterPro" id="IPR017451">
    <property type="entry name" value="F-box-assoc_interact_dom"/>
</dbReference>
<dbReference type="SUPFAM" id="SSF81383">
    <property type="entry name" value="F-box domain"/>
    <property type="match status" value="1"/>
</dbReference>
<evidence type="ECO:0000313" key="2">
    <source>
        <dbReference type="EMBL" id="GAU25540.1"/>
    </source>
</evidence>
<keyword evidence="3" id="KW-1185">Reference proteome</keyword>
<dbReference type="PANTHER" id="PTHR31672">
    <property type="entry name" value="BNACNNG10540D PROTEIN"/>
    <property type="match status" value="1"/>
</dbReference>
<dbReference type="Pfam" id="PF00646">
    <property type="entry name" value="F-box"/>
    <property type="match status" value="1"/>
</dbReference>
<dbReference type="PANTHER" id="PTHR31672:SF13">
    <property type="entry name" value="F-BOX PROTEIN CPR30-LIKE"/>
    <property type="match status" value="1"/>
</dbReference>
<dbReference type="Gene3D" id="1.20.1280.50">
    <property type="match status" value="1"/>
</dbReference>
<evidence type="ECO:0000313" key="3">
    <source>
        <dbReference type="Proteomes" id="UP000242715"/>
    </source>
</evidence>
<protein>
    <recommendedName>
        <fullName evidence="1">F-box domain-containing protein</fullName>
    </recommendedName>
</protein>
<dbReference type="NCBIfam" id="TIGR01640">
    <property type="entry name" value="F_box_assoc_1"/>
    <property type="match status" value="1"/>
</dbReference>
<feature type="domain" description="F-box" evidence="1">
    <location>
        <begin position="13"/>
        <end position="58"/>
    </location>
</feature>
<accession>A0A2Z6MPR1</accession>
<dbReference type="Pfam" id="PF07734">
    <property type="entry name" value="FBA_1"/>
    <property type="match status" value="1"/>
</dbReference>
<dbReference type="Proteomes" id="UP000242715">
    <property type="component" value="Unassembled WGS sequence"/>
</dbReference>
<dbReference type="InterPro" id="IPR006527">
    <property type="entry name" value="F-box-assoc_dom_typ1"/>
</dbReference>
<dbReference type="OrthoDB" id="1405100at2759"/>
<proteinExistence type="predicted"/>
<dbReference type="InterPro" id="IPR036047">
    <property type="entry name" value="F-box-like_dom_sf"/>
</dbReference>
<dbReference type="AlphaFoldDB" id="A0A2Z6MPR1"/>
<reference evidence="3" key="1">
    <citation type="journal article" date="2017" name="Front. Plant Sci.">
        <title>Climate Clever Clovers: New Paradigm to Reduce the Environmental Footprint of Ruminants by Breeding Low Methanogenic Forages Utilizing Haplotype Variation.</title>
        <authorList>
            <person name="Kaur P."/>
            <person name="Appels R."/>
            <person name="Bayer P.E."/>
            <person name="Keeble-Gagnere G."/>
            <person name="Wang J."/>
            <person name="Hirakawa H."/>
            <person name="Shirasawa K."/>
            <person name="Vercoe P."/>
            <person name="Stefanova K."/>
            <person name="Durmic Z."/>
            <person name="Nichols P."/>
            <person name="Revell C."/>
            <person name="Isobe S.N."/>
            <person name="Edwards D."/>
            <person name="Erskine W."/>
        </authorList>
    </citation>
    <scope>NUCLEOTIDE SEQUENCE [LARGE SCALE GENOMIC DNA]</scope>
    <source>
        <strain evidence="3">cv. Daliak</strain>
    </source>
</reference>
<dbReference type="PROSITE" id="PS50181">
    <property type="entry name" value="FBOX"/>
    <property type="match status" value="1"/>
</dbReference>